<keyword evidence="2" id="KW-0732">Signal</keyword>
<keyword evidence="1" id="KW-0175">Coiled coil</keyword>
<name>A0A8K0V5Z2_9ENTR</name>
<evidence type="ECO:0000256" key="1">
    <source>
        <dbReference type="SAM" id="Coils"/>
    </source>
</evidence>
<dbReference type="Proteomes" id="UP000659047">
    <property type="component" value="Unassembled WGS sequence"/>
</dbReference>
<proteinExistence type="predicted"/>
<accession>A0A8K0V5Z2</accession>
<keyword evidence="4" id="KW-1185">Reference proteome</keyword>
<evidence type="ECO:0000256" key="2">
    <source>
        <dbReference type="SAM" id="SignalP"/>
    </source>
</evidence>
<evidence type="ECO:0000313" key="4">
    <source>
        <dbReference type="Proteomes" id="UP000659047"/>
    </source>
</evidence>
<dbReference type="EMBL" id="JAEPBH010000030">
    <property type="protein sequence ID" value="MBK4716023.1"/>
    <property type="molecule type" value="Genomic_DNA"/>
</dbReference>
<feature type="chain" id="PRO_5035419174" evidence="2">
    <location>
        <begin position="23"/>
        <end position="141"/>
    </location>
</feature>
<reference evidence="3" key="1">
    <citation type="submission" date="2021-01" db="EMBL/GenBank/DDBJ databases">
        <title>Intestinitalea alba gen. nov., sp. nov., a novel genus of the family Enterobacteriaceae, isolated from the gut of the plastic-eating mealworm Tenebrio molitor L.</title>
        <authorList>
            <person name="Yang Y."/>
        </authorList>
    </citation>
    <scope>NUCLEOTIDE SEQUENCE</scope>
    <source>
        <strain evidence="3">BIT-L3</strain>
    </source>
</reference>
<protein>
    <submittedName>
        <fullName evidence="3">DUF1090 domain-containing protein</fullName>
    </submittedName>
</protein>
<dbReference type="AlphaFoldDB" id="A0A8K0V5Z2"/>
<dbReference type="InterPro" id="IPR009468">
    <property type="entry name" value="DUF1090"/>
</dbReference>
<organism evidence="3 4">
    <name type="scientific">Tenebrionibacter intestinalis</name>
    <dbReference type="NCBI Taxonomy" id="2799638"/>
    <lineage>
        <taxon>Bacteria</taxon>
        <taxon>Pseudomonadati</taxon>
        <taxon>Pseudomonadota</taxon>
        <taxon>Gammaproteobacteria</taxon>
        <taxon>Enterobacterales</taxon>
        <taxon>Enterobacteriaceae</taxon>
        <taxon>Tenebrionibacter/Tenebrionicola group</taxon>
        <taxon>Tenebrionibacter</taxon>
    </lineage>
</organism>
<feature type="signal peptide" evidence="2">
    <location>
        <begin position="1"/>
        <end position="22"/>
    </location>
</feature>
<comment type="caution">
    <text evidence="3">The sequence shown here is derived from an EMBL/GenBank/DDBJ whole genome shotgun (WGS) entry which is preliminary data.</text>
</comment>
<evidence type="ECO:0000313" key="3">
    <source>
        <dbReference type="EMBL" id="MBK4716023.1"/>
    </source>
</evidence>
<gene>
    <name evidence="3" type="ORF">JJB97_11960</name>
</gene>
<feature type="coiled-coil region" evidence="1">
    <location>
        <begin position="69"/>
        <end position="136"/>
    </location>
</feature>
<dbReference type="RefSeq" id="WP_238714237.1">
    <property type="nucleotide sequence ID" value="NZ_JAEPBH010000030.1"/>
</dbReference>
<dbReference type="Pfam" id="PF06476">
    <property type="entry name" value="DUF1090"/>
    <property type="match status" value="1"/>
</dbReference>
<sequence length="141" mass="15845">MSRKTLFVLPLLLWGVSTTGFAGEPTGYDCQSKRLEVEKRIEQAGDTIDVGLQTALKELTTHCTDSGLLEKAKKKLTKLERKVREKQDDITEATNDLAEAQAEGKTLKVNKYQRKIKEKQAELAEIKAEIEEQQSIVKALQ</sequence>